<evidence type="ECO:0000313" key="1">
    <source>
        <dbReference type="EMBL" id="GIX80594.1"/>
    </source>
</evidence>
<dbReference type="Proteomes" id="UP001054945">
    <property type="component" value="Unassembled WGS sequence"/>
</dbReference>
<reference evidence="1 2" key="1">
    <citation type="submission" date="2021-06" db="EMBL/GenBank/DDBJ databases">
        <title>Caerostris extrusa draft genome.</title>
        <authorList>
            <person name="Kono N."/>
            <person name="Arakawa K."/>
        </authorList>
    </citation>
    <scope>NUCLEOTIDE SEQUENCE [LARGE SCALE GENOMIC DNA]</scope>
</reference>
<dbReference type="AlphaFoldDB" id="A0AAV4NAT9"/>
<gene>
    <name evidence="1" type="ORF">CEXT_4271</name>
</gene>
<protein>
    <submittedName>
        <fullName evidence="1">Uncharacterized protein</fullName>
    </submittedName>
</protein>
<sequence length="142" mass="16277">MHRYRVLSTRTPFPELSGLNSVPRSRRGYFLDVGVPCPDFLLADIDFEVVVKGFNRFLDWQFRLLLWAGSSLHSVTPFPELSGLNSDSRSRGRNFLDVEVPCPDFLADIDFGVLVKGFNSLLHWQFRFGVGEPFFVFCGRLQ</sequence>
<dbReference type="EMBL" id="BPLR01020609">
    <property type="protein sequence ID" value="GIX80594.1"/>
    <property type="molecule type" value="Genomic_DNA"/>
</dbReference>
<name>A0AAV4NAT9_CAEEX</name>
<proteinExistence type="predicted"/>
<comment type="caution">
    <text evidence="1">The sequence shown here is derived from an EMBL/GenBank/DDBJ whole genome shotgun (WGS) entry which is preliminary data.</text>
</comment>
<keyword evidence="2" id="KW-1185">Reference proteome</keyword>
<accession>A0AAV4NAT9</accession>
<organism evidence="1 2">
    <name type="scientific">Caerostris extrusa</name>
    <name type="common">Bark spider</name>
    <name type="synonym">Caerostris bankana</name>
    <dbReference type="NCBI Taxonomy" id="172846"/>
    <lineage>
        <taxon>Eukaryota</taxon>
        <taxon>Metazoa</taxon>
        <taxon>Ecdysozoa</taxon>
        <taxon>Arthropoda</taxon>
        <taxon>Chelicerata</taxon>
        <taxon>Arachnida</taxon>
        <taxon>Araneae</taxon>
        <taxon>Araneomorphae</taxon>
        <taxon>Entelegynae</taxon>
        <taxon>Araneoidea</taxon>
        <taxon>Araneidae</taxon>
        <taxon>Caerostris</taxon>
    </lineage>
</organism>
<evidence type="ECO:0000313" key="2">
    <source>
        <dbReference type="Proteomes" id="UP001054945"/>
    </source>
</evidence>